<keyword evidence="3" id="KW-1185">Reference proteome</keyword>
<proteinExistence type="predicted"/>
<sequence>MRSISTLLLLAALAPQAHAAEFPAFVYSPYKHLAMWNDPANNVITAAPNGVKTPYIADGALPFGKQPLTWAFASGECGDEHWGGQPAQAVADANVPSFAKAGIGYIISTGGQGNVFTCATDDGMERFIRRYESPQLIGFDFDIEAEQTPEQIASLADRIAVAQKLRPHLRMSFTVPTLAASDGSRISLNPTAEAVLAAVRKAGIQNYALNLMVMDYGPAAKKACVVHKVRGKARCDMGASALQAARNVHAKYGVPYEQIELTAMIGVNDVVENVFTLRDAQAVAQGVLRMKLAGLHYWSLDRDTPCGKPVKGADATCSTMPGVPAGAYLRAMARTLGQVAQ</sequence>
<comment type="caution">
    <text evidence="2">The sequence shown here is derived from an EMBL/GenBank/DDBJ whole genome shotgun (WGS) entry which is preliminary data.</text>
</comment>
<evidence type="ECO:0000256" key="1">
    <source>
        <dbReference type="SAM" id="SignalP"/>
    </source>
</evidence>
<evidence type="ECO:0000313" key="2">
    <source>
        <dbReference type="EMBL" id="MRV76383.1"/>
    </source>
</evidence>
<feature type="chain" id="PRO_5030915003" evidence="1">
    <location>
        <begin position="20"/>
        <end position="341"/>
    </location>
</feature>
<dbReference type="PANTHER" id="PTHR42976:SF1">
    <property type="entry name" value="GH18 DOMAIN-CONTAINING PROTEIN-RELATED"/>
    <property type="match status" value="1"/>
</dbReference>
<keyword evidence="1" id="KW-0732">Signal</keyword>
<dbReference type="EMBL" id="WKJJ01000031">
    <property type="protein sequence ID" value="MRV76383.1"/>
    <property type="molecule type" value="Genomic_DNA"/>
</dbReference>
<accession>A0A7X2LWU8</accession>
<name>A0A7X2LWU8_9BURK</name>
<protein>
    <submittedName>
        <fullName evidence="2">Glycosyl hydrolase</fullName>
    </submittedName>
</protein>
<evidence type="ECO:0000313" key="3">
    <source>
        <dbReference type="Proteomes" id="UP000446768"/>
    </source>
</evidence>
<feature type="signal peptide" evidence="1">
    <location>
        <begin position="1"/>
        <end position="19"/>
    </location>
</feature>
<dbReference type="Proteomes" id="UP000446768">
    <property type="component" value="Unassembled WGS sequence"/>
</dbReference>
<dbReference type="InterPro" id="IPR052750">
    <property type="entry name" value="GH18_Chitinase"/>
</dbReference>
<dbReference type="AlphaFoldDB" id="A0A7X2LWU8"/>
<organism evidence="2 3">
    <name type="scientific">Pseudoduganella rivuli</name>
    <dbReference type="NCBI Taxonomy" id="2666085"/>
    <lineage>
        <taxon>Bacteria</taxon>
        <taxon>Pseudomonadati</taxon>
        <taxon>Pseudomonadota</taxon>
        <taxon>Betaproteobacteria</taxon>
        <taxon>Burkholderiales</taxon>
        <taxon>Oxalobacteraceae</taxon>
        <taxon>Telluria group</taxon>
        <taxon>Pseudoduganella</taxon>
    </lineage>
</organism>
<dbReference type="GO" id="GO:0016787">
    <property type="term" value="F:hydrolase activity"/>
    <property type="evidence" value="ECO:0007669"/>
    <property type="project" value="UniProtKB-KW"/>
</dbReference>
<gene>
    <name evidence="2" type="ORF">GJ700_32200</name>
</gene>
<dbReference type="InterPro" id="IPR017853">
    <property type="entry name" value="GH"/>
</dbReference>
<dbReference type="Gene3D" id="3.20.20.80">
    <property type="entry name" value="Glycosidases"/>
    <property type="match status" value="1"/>
</dbReference>
<dbReference type="SUPFAM" id="SSF51445">
    <property type="entry name" value="(Trans)glycosidases"/>
    <property type="match status" value="1"/>
</dbReference>
<reference evidence="2 3" key="1">
    <citation type="submission" date="2019-11" db="EMBL/GenBank/DDBJ databases">
        <title>Novel species isolated from a subtropical stream in China.</title>
        <authorList>
            <person name="Lu H."/>
        </authorList>
    </citation>
    <scope>NUCLEOTIDE SEQUENCE [LARGE SCALE GENOMIC DNA]</scope>
    <source>
        <strain evidence="2 3">FT92W</strain>
    </source>
</reference>
<dbReference type="RefSeq" id="WP_154381836.1">
    <property type="nucleotide sequence ID" value="NZ_WKJJ01000031.1"/>
</dbReference>
<keyword evidence="2" id="KW-0378">Hydrolase</keyword>
<dbReference type="PANTHER" id="PTHR42976">
    <property type="entry name" value="BIFUNCTIONAL CHITINASE/LYSOZYME-RELATED"/>
    <property type="match status" value="1"/>
</dbReference>